<name>A0A6A7A5M8_9PLEO</name>
<keyword evidence="1" id="KW-1133">Transmembrane helix</keyword>
<evidence type="ECO:0000313" key="2">
    <source>
        <dbReference type="EMBL" id="KAF2828078.1"/>
    </source>
</evidence>
<dbReference type="InterPro" id="IPR038883">
    <property type="entry name" value="AN11006-like"/>
</dbReference>
<reference evidence="2" key="1">
    <citation type="journal article" date="2020" name="Stud. Mycol.">
        <title>101 Dothideomycetes genomes: a test case for predicting lifestyles and emergence of pathogens.</title>
        <authorList>
            <person name="Haridas S."/>
            <person name="Albert R."/>
            <person name="Binder M."/>
            <person name="Bloem J."/>
            <person name="Labutti K."/>
            <person name="Salamov A."/>
            <person name="Andreopoulos B."/>
            <person name="Baker S."/>
            <person name="Barry K."/>
            <person name="Bills G."/>
            <person name="Bluhm B."/>
            <person name="Cannon C."/>
            <person name="Castanera R."/>
            <person name="Culley D."/>
            <person name="Daum C."/>
            <person name="Ezra D."/>
            <person name="Gonzalez J."/>
            <person name="Henrissat B."/>
            <person name="Kuo A."/>
            <person name="Liang C."/>
            <person name="Lipzen A."/>
            <person name="Lutzoni F."/>
            <person name="Magnuson J."/>
            <person name="Mondo S."/>
            <person name="Nolan M."/>
            <person name="Ohm R."/>
            <person name="Pangilinan J."/>
            <person name="Park H.-J."/>
            <person name="Ramirez L."/>
            <person name="Alfaro M."/>
            <person name="Sun H."/>
            <person name="Tritt A."/>
            <person name="Yoshinaga Y."/>
            <person name="Zwiers L.-H."/>
            <person name="Turgeon B."/>
            <person name="Goodwin S."/>
            <person name="Spatafora J."/>
            <person name="Crous P."/>
            <person name="Grigoriev I."/>
        </authorList>
    </citation>
    <scope>NUCLEOTIDE SEQUENCE</scope>
    <source>
        <strain evidence="2">CBS 113818</strain>
    </source>
</reference>
<protein>
    <submittedName>
        <fullName evidence="2">Uncharacterized protein</fullName>
    </submittedName>
</protein>
<evidence type="ECO:0000256" key="1">
    <source>
        <dbReference type="SAM" id="Phobius"/>
    </source>
</evidence>
<proteinExistence type="predicted"/>
<evidence type="ECO:0000313" key="3">
    <source>
        <dbReference type="Proteomes" id="UP000799424"/>
    </source>
</evidence>
<dbReference type="PANTHER" id="PTHR42085">
    <property type="entry name" value="F-BOX DOMAIN-CONTAINING PROTEIN"/>
    <property type="match status" value="1"/>
</dbReference>
<dbReference type="AlphaFoldDB" id="A0A6A7A5M8"/>
<sequence length="328" mass="37174">MESMCGLISRARPTTWTACATSPLPSFGLASLVAFIVTAFAGLTLLIPWTLAKYNKMQQENKAPFPLMNLPRELRDLIYEHLIEEPEYPPPPPTQKLTPSISWMLPDLWKSSSSSLTPYQKPGTWILLANKQVHKEYTSLLTKRATFHLTVSSRNYQNPTQHNPNTSVWKISPSVLQRIRSCTLQLVTTSAMLGVTDPRNMTSADWTLAKQIRRDLEALTGVKYFSLESKAIGDPLWNPLWIWYHACQSFKDMGHAKGPKLDKITFSLDTWSPGENHMARDKKSKGVWTWYCPKGHSVGLDGGEDVTVREFCGMLYRNCRVCRPNEGQ</sequence>
<dbReference type="OrthoDB" id="62952at2759"/>
<keyword evidence="1" id="KW-0472">Membrane</keyword>
<feature type="transmembrane region" description="Helical" evidence="1">
    <location>
        <begin position="32"/>
        <end position="52"/>
    </location>
</feature>
<organism evidence="2 3">
    <name type="scientific">Ophiobolus disseminans</name>
    <dbReference type="NCBI Taxonomy" id="1469910"/>
    <lineage>
        <taxon>Eukaryota</taxon>
        <taxon>Fungi</taxon>
        <taxon>Dikarya</taxon>
        <taxon>Ascomycota</taxon>
        <taxon>Pezizomycotina</taxon>
        <taxon>Dothideomycetes</taxon>
        <taxon>Pleosporomycetidae</taxon>
        <taxon>Pleosporales</taxon>
        <taxon>Pleosporineae</taxon>
        <taxon>Phaeosphaeriaceae</taxon>
        <taxon>Ophiobolus</taxon>
    </lineage>
</organism>
<gene>
    <name evidence="2" type="ORF">CC86DRAFT_369223</name>
</gene>
<dbReference type="Proteomes" id="UP000799424">
    <property type="component" value="Unassembled WGS sequence"/>
</dbReference>
<keyword evidence="1" id="KW-0812">Transmembrane</keyword>
<accession>A0A6A7A5M8</accession>
<keyword evidence="3" id="KW-1185">Reference proteome</keyword>
<dbReference type="PANTHER" id="PTHR42085:SF1">
    <property type="entry name" value="F-BOX DOMAIN-CONTAINING PROTEIN"/>
    <property type="match status" value="1"/>
</dbReference>
<dbReference type="EMBL" id="MU006223">
    <property type="protein sequence ID" value="KAF2828078.1"/>
    <property type="molecule type" value="Genomic_DNA"/>
</dbReference>